<name>A0A2A9DQG2_9CORY</name>
<keyword evidence="5 7" id="KW-0449">Lipoprotein</keyword>
<sequence>MGTAKWVVGGLAAGMFALSGCGGAPDNQPAPAPRVTGTNLSAAESESSAQGDAPVESDEPQCDASLSNPLYAASQLPIVDGGEQQLTFDIIDDHFDACAELSWSVIAGGVGPGNSQRQGVVFFTHGTPVTAPAPLLQEEIVAVERLTSTTVKVSYEILVGPRAAATTIPGTATFQVAGEGQLAVVENLLPNEANEAGIQVDVSGLK</sequence>
<dbReference type="EMBL" id="PDJF01000001">
    <property type="protein sequence ID" value="PFG28159.1"/>
    <property type="molecule type" value="Genomic_DNA"/>
</dbReference>
<keyword evidence="4" id="KW-0564">Palmitate</keyword>
<proteinExistence type="predicted"/>
<accession>A0A2A9DQG2</accession>
<organism evidence="7 8">
    <name type="scientific">Corynebacterium renale</name>
    <dbReference type="NCBI Taxonomy" id="1724"/>
    <lineage>
        <taxon>Bacteria</taxon>
        <taxon>Bacillati</taxon>
        <taxon>Actinomycetota</taxon>
        <taxon>Actinomycetes</taxon>
        <taxon>Mycobacteriales</taxon>
        <taxon>Corynebacteriaceae</taxon>
        <taxon>Corynebacterium</taxon>
    </lineage>
</organism>
<evidence type="ECO:0000313" key="7">
    <source>
        <dbReference type="EMBL" id="PFG28159.1"/>
    </source>
</evidence>
<dbReference type="RefSeq" id="WP_048380093.1">
    <property type="nucleotide sequence ID" value="NZ_LS483404.1"/>
</dbReference>
<evidence type="ECO:0000256" key="6">
    <source>
        <dbReference type="SAM" id="MobiDB-lite"/>
    </source>
</evidence>
<keyword evidence="1" id="KW-1003">Cell membrane</keyword>
<feature type="region of interest" description="Disordered" evidence="6">
    <location>
        <begin position="22"/>
        <end position="64"/>
    </location>
</feature>
<comment type="caution">
    <text evidence="7">The sequence shown here is derived from an EMBL/GenBank/DDBJ whole genome shotgun (WGS) entry which is preliminary data.</text>
</comment>
<dbReference type="OrthoDB" id="4414459at2"/>
<keyword evidence="3" id="KW-0472">Membrane</keyword>
<dbReference type="AlphaFoldDB" id="A0A2A9DQG2"/>
<gene>
    <name evidence="7" type="ORF">ATK06_1255</name>
</gene>
<dbReference type="Pfam" id="PF14041">
    <property type="entry name" value="Lipoprotein_21"/>
    <property type="match status" value="1"/>
</dbReference>
<dbReference type="InterPro" id="IPR025971">
    <property type="entry name" value="LppP/LprE"/>
</dbReference>
<feature type="compositionally biased region" description="Polar residues" evidence="6">
    <location>
        <begin position="36"/>
        <end position="50"/>
    </location>
</feature>
<dbReference type="STRING" id="1724.GCA_001044175_01722"/>
<evidence type="ECO:0000256" key="1">
    <source>
        <dbReference type="ARBA" id="ARBA00022475"/>
    </source>
</evidence>
<protein>
    <submittedName>
        <fullName evidence="7">LppP/LprE lipoprotein</fullName>
    </submittedName>
</protein>
<dbReference type="PROSITE" id="PS51257">
    <property type="entry name" value="PROKAR_LIPOPROTEIN"/>
    <property type="match status" value="1"/>
</dbReference>
<evidence type="ECO:0000256" key="2">
    <source>
        <dbReference type="ARBA" id="ARBA00022729"/>
    </source>
</evidence>
<evidence type="ECO:0000256" key="3">
    <source>
        <dbReference type="ARBA" id="ARBA00023136"/>
    </source>
</evidence>
<evidence type="ECO:0000256" key="5">
    <source>
        <dbReference type="ARBA" id="ARBA00023288"/>
    </source>
</evidence>
<dbReference type="Proteomes" id="UP000221653">
    <property type="component" value="Unassembled WGS sequence"/>
</dbReference>
<reference evidence="7 8" key="1">
    <citation type="submission" date="2017-10" db="EMBL/GenBank/DDBJ databases">
        <title>Sequencing the genomes of 1000 actinobacteria strains.</title>
        <authorList>
            <person name="Klenk H.-P."/>
        </authorList>
    </citation>
    <scope>NUCLEOTIDE SEQUENCE [LARGE SCALE GENOMIC DNA]</scope>
    <source>
        <strain evidence="7 8">DSM 20688</strain>
    </source>
</reference>
<evidence type="ECO:0000313" key="8">
    <source>
        <dbReference type="Proteomes" id="UP000221653"/>
    </source>
</evidence>
<evidence type="ECO:0000256" key="4">
    <source>
        <dbReference type="ARBA" id="ARBA00023139"/>
    </source>
</evidence>
<keyword evidence="8" id="KW-1185">Reference proteome</keyword>
<keyword evidence="2" id="KW-0732">Signal</keyword>